<protein>
    <submittedName>
        <fullName evidence="1">Uncharacterized protein</fullName>
    </submittedName>
</protein>
<evidence type="ECO:0000313" key="1">
    <source>
        <dbReference type="EMBL" id="MCI28716.1"/>
    </source>
</evidence>
<dbReference type="Proteomes" id="UP000265520">
    <property type="component" value="Unassembled WGS sequence"/>
</dbReference>
<evidence type="ECO:0000313" key="2">
    <source>
        <dbReference type="Proteomes" id="UP000265520"/>
    </source>
</evidence>
<comment type="caution">
    <text evidence="1">The sequence shown here is derived from an EMBL/GenBank/DDBJ whole genome shotgun (WGS) entry which is preliminary data.</text>
</comment>
<proteinExistence type="predicted"/>
<reference evidence="1 2" key="1">
    <citation type="journal article" date="2018" name="Front. Plant Sci.">
        <title>Red Clover (Trifolium pratense) and Zigzag Clover (T. medium) - A Picture of Genomic Similarities and Differences.</title>
        <authorList>
            <person name="Dluhosova J."/>
            <person name="Istvanek J."/>
            <person name="Nedelnik J."/>
            <person name="Repkova J."/>
        </authorList>
    </citation>
    <scope>NUCLEOTIDE SEQUENCE [LARGE SCALE GENOMIC DNA]</scope>
    <source>
        <strain evidence="2">cv. 10/8</strain>
        <tissue evidence="1">Leaf</tissue>
    </source>
</reference>
<name>A0A392QYW7_9FABA</name>
<sequence>MKIFKTDWVFASAKSSGYLSIFRTEPIQCVNDEIHIIQCFHSAESSDDAGINRNDDSMQD</sequence>
<dbReference type="AlphaFoldDB" id="A0A392QYW7"/>
<organism evidence="1 2">
    <name type="scientific">Trifolium medium</name>
    <dbReference type="NCBI Taxonomy" id="97028"/>
    <lineage>
        <taxon>Eukaryota</taxon>
        <taxon>Viridiplantae</taxon>
        <taxon>Streptophyta</taxon>
        <taxon>Embryophyta</taxon>
        <taxon>Tracheophyta</taxon>
        <taxon>Spermatophyta</taxon>
        <taxon>Magnoliopsida</taxon>
        <taxon>eudicotyledons</taxon>
        <taxon>Gunneridae</taxon>
        <taxon>Pentapetalae</taxon>
        <taxon>rosids</taxon>
        <taxon>fabids</taxon>
        <taxon>Fabales</taxon>
        <taxon>Fabaceae</taxon>
        <taxon>Papilionoideae</taxon>
        <taxon>50 kb inversion clade</taxon>
        <taxon>NPAAA clade</taxon>
        <taxon>Hologalegina</taxon>
        <taxon>IRL clade</taxon>
        <taxon>Trifolieae</taxon>
        <taxon>Trifolium</taxon>
    </lineage>
</organism>
<keyword evidence="2" id="KW-1185">Reference proteome</keyword>
<accession>A0A392QYW7</accession>
<dbReference type="EMBL" id="LXQA010167568">
    <property type="protein sequence ID" value="MCI28716.1"/>
    <property type="molecule type" value="Genomic_DNA"/>
</dbReference>